<evidence type="ECO:0000313" key="1">
    <source>
        <dbReference type="EMBL" id="KAI4385928.1"/>
    </source>
</evidence>
<keyword evidence="2" id="KW-1185">Reference proteome</keyword>
<name>A0ACB9S5K8_9MYRT</name>
<dbReference type="Proteomes" id="UP001057402">
    <property type="component" value="Chromosome 2"/>
</dbReference>
<evidence type="ECO:0000313" key="2">
    <source>
        <dbReference type="Proteomes" id="UP001057402"/>
    </source>
</evidence>
<dbReference type="EMBL" id="CM042881">
    <property type="protein sequence ID" value="KAI4385928.1"/>
    <property type="molecule type" value="Genomic_DNA"/>
</dbReference>
<gene>
    <name evidence="1" type="ORF">MLD38_003913</name>
</gene>
<sequence>MPGWFAPRRQRWIWGLGSSMSWSLRSGAVNWISLALSTMLFVQATASMEKAGINIDTTARKGNALALSELSLKYIASLRSVDRSILKVRVSGSSAARLFLDHEILKLPNHEVLPILPHLDMIRLFG</sequence>
<accession>A0ACB9S5K8</accession>
<comment type="caution">
    <text evidence="1">The sequence shown here is derived from an EMBL/GenBank/DDBJ whole genome shotgun (WGS) entry which is preliminary data.</text>
</comment>
<protein>
    <submittedName>
        <fullName evidence="1">Uncharacterized protein</fullName>
    </submittedName>
</protein>
<organism evidence="1 2">
    <name type="scientific">Melastoma candidum</name>
    <dbReference type="NCBI Taxonomy" id="119954"/>
    <lineage>
        <taxon>Eukaryota</taxon>
        <taxon>Viridiplantae</taxon>
        <taxon>Streptophyta</taxon>
        <taxon>Embryophyta</taxon>
        <taxon>Tracheophyta</taxon>
        <taxon>Spermatophyta</taxon>
        <taxon>Magnoliopsida</taxon>
        <taxon>eudicotyledons</taxon>
        <taxon>Gunneridae</taxon>
        <taxon>Pentapetalae</taxon>
        <taxon>rosids</taxon>
        <taxon>malvids</taxon>
        <taxon>Myrtales</taxon>
        <taxon>Melastomataceae</taxon>
        <taxon>Melastomatoideae</taxon>
        <taxon>Melastomateae</taxon>
        <taxon>Melastoma</taxon>
    </lineage>
</organism>
<proteinExistence type="predicted"/>
<reference evidence="2" key="1">
    <citation type="journal article" date="2023" name="Front. Plant Sci.">
        <title>Chromosomal-level genome assembly of Melastoma candidum provides insights into trichome evolution.</title>
        <authorList>
            <person name="Zhong Y."/>
            <person name="Wu W."/>
            <person name="Sun C."/>
            <person name="Zou P."/>
            <person name="Liu Y."/>
            <person name="Dai S."/>
            <person name="Zhou R."/>
        </authorList>
    </citation>
    <scope>NUCLEOTIDE SEQUENCE [LARGE SCALE GENOMIC DNA]</scope>
</reference>